<sequence length="393" mass="43412">MAINFGLTSRGFSAPSYDELLDSVESDFVDRWGEDLVLTSNSNAGIIARIIAWREYLLIKELERDYFSAFISTATDSSLDRLGANIDLPRKVARHSHADIVIQTDGEYLIEEGEGFETPDGVTFTLTGDVITSQDSDGNWTGIGEVESDEKGVYNNVDANTITLVSNPDENILSVTNPKKAEDGQDYEEDPAYRARLILENAHRPGPTAAGIKSALMNLPGVRDVNPIENPDADVDKYGNPPYSVHVFVLGGRDEDIANCLVNHIAAGIALVGKTMLKVTDATGNKRAIYFDHAVDKQVYVKVNLTTNERWNEDTGVQQVKDAIREKINNLKMGKAVHLTRLYPEVYHIDGVEDCQIAIGTVKDQLLDKDILTKEYEDPTTSDDDIEVNIYGL</sequence>
<evidence type="ECO:0000313" key="2">
    <source>
        <dbReference type="EMBL" id="RVU70154.1"/>
    </source>
</evidence>
<dbReference type="PANTHER" id="PTHR37829">
    <property type="entry name" value="PHAGE-LIKE ELEMENT PBSX PROTEIN XKDT"/>
    <property type="match status" value="1"/>
</dbReference>
<reference evidence="2 3" key="1">
    <citation type="submission" date="2018-12" db="EMBL/GenBank/DDBJ databases">
        <authorList>
            <person name="Meng J."/>
        </authorList>
    </citation>
    <scope>NUCLEOTIDE SEQUENCE [LARGE SCALE GENOMIC DNA]</scope>
    <source>
        <strain evidence="2 3">HT111-2</strain>
    </source>
</reference>
<organism evidence="2 3">
    <name type="scientific">Lactobacillus xujianguonis</name>
    <dbReference type="NCBI Taxonomy" id="2495899"/>
    <lineage>
        <taxon>Bacteria</taxon>
        <taxon>Bacillati</taxon>
        <taxon>Bacillota</taxon>
        <taxon>Bacilli</taxon>
        <taxon>Lactobacillales</taxon>
        <taxon>Lactobacillaceae</taxon>
        <taxon>Lactobacillus</taxon>
    </lineage>
</organism>
<dbReference type="InterPro" id="IPR052399">
    <property type="entry name" value="Phage_Baseplate_Assmbl_Protein"/>
</dbReference>
<dbReference type="PANTHER" id="PTHR37829:SF3">
    <property type="entry name" value="PROTEIN JAYE-RELATED"/>
    <property type="match status" value="1"/>
</dbReference>
<comment type="caution">
    <text evidence="2">The sequence shown here is derived from an EMBL/GenBank/DDBJ whole genome shotgun (WGS) entry which is preliminary data.</text>
</comment>
<dbReference type="EMBL" id="RXIA01000028">
    <property type="protein sequence ID" value="RVU70154.1"/>
    <property type="molecule type" value="Genomic_DNA"/>
</dbReference>
<dbReference type="InterPro" id="IPR006949">
    <property type="entry name" value="Barrel_Baseplate_J-like"/>
</dbReference>
<proteinExistence type="predicted"/>
<gene>
    <name evidence="2" type="ORF">EJK17_08975</name>
</gene>
<dbReference type="Proteomes" id="UP000288291">
    <property type="component" value="Unassembled WGS sequence"/>
</dbReference>
<protein>
    <submittedName>
        <fullName evidence="2">Baseplate J/gp47 family protein</fullName>
    </submittedName>
</protein>
<evidence type="ECO:0000313" key="3">
    <source>
        <dbReference type="Proteomes" id="UP000288291"/>
    </source>
</evidence>
<accession>A0A437STG1</accession>
<name>A0A437STG1_9LACO</name>
<keyword evidence="3" id="KW-1185">Reference proteome</keyword>
<dbReference type="AlphaFoldDB" id="A0A437STG1"/>
<evidence type="ECO:0000259" key="1">
    <source>
        <dbReference type="Pfam" id="PF04865"/>
    </source>
</evidence>
<dbReference type="Pfam" id="PF04865">
    <property type="entry name" value="Baseplate_J"/>
    <property type="match status" value="1"/>
</dbReference>
<feature type="domain" description="Baseplate protein J-like barrel" evidence="1">
    <location>
        <begin position="105"/>
        <end position="184"/>
    </location>
</feature>
<dbReference type="RefSeq" id="WP_127796357.1">
    <property type="nucleotide sequence ID" value="NZ_ML136896.1"/>
</dbReference>